<name>A0AAE0GD95_9CHLO</name>
<protein>
    <submittedName>
        <fullName evidence="1">Uncharacterized protein</fullName>
    </submittedName>
</protein>
<organism evidence="1 2">
    <name type="scientific">Cymbomonas tetramitiformis</name>
    <dbReference type="NCBI Taxonomy" id="36881"/>
    <lineage>
        <taxon>Eukaryota</taxon>
        <taxon>Viridiplantae</taxon>
        <taxon>Chlorophyta</taxon>
        <taxon>Pyramimonadophyceae</taxon>
        <taxon>Pyramimonadales</taxon>
        <taxon>Pyramimonadaceae</taxon>
        <taxon>Cymbomonas</taxon>
    </lineage>
</organism>
<keyword evidence="2" id="KW-1185">Reference proteome</keyword>
<evidence type="ECO:0000313" key="2">
    <source>
        <dbReference type="Proteomes" id="UP001190700"/>
    </source>
</evidence>
<evidence type="ECO:0000313" key="1">
    <source>
        <dbReference type="EMBL" id="KAK3275994.1"/>
    </source>
</evidence>
<dbReference type="Proteomes" id="UP001190700">
    <property type="component" value="Unassembled WGS sequence"/>
</dbReference>
<reference evidence="1 2" key="1">
    <citation type="journal article" date="2015" name="Genome Biol. Evol.">
        <title>Comparative Genomics of a Bacterivorous Green Alga Reveals Evolutionary Causalities and Consequences of Phago-Mixotrophic Mode of Nutrition.</title>
        <authorList>
            <person name="Burns J.A."/>
            <person name="Paasch A."/>
            <person name="Narechania A."/>
            <person name="Kim E."/>
        </authorList>
    </citation>
    <scope>NUCLEOTIDE SEQUENCE [LARGE SCALE GENOMIC DNA]</scope>
    <source>
        <strain evidence="1 2">PLY_AMNH</strain>
    </source>
</reference>
<comment type="caution">
    <text evidence="1">The sequence shown here is derived from an EMBL/GenBank/DDBJ whole genome shotgun (WGS) entry which is preliminary data.</text>
</comment>
<dbReference type="AlphaFoldDB" id="A0AAE0GD95"/>
<gene>
    <name evidence="1" type="ORF">CYMTET_15910</name>
</gene>
<proteinExistence type="predicted"/>
<dbReference type="EMBL" id="LGRX02006841">
    <property type="protein sequence ID" value="KAK3275994.1"/>
    <property type="molecule type" value="Genomic_DNA"/>
</dbReference>
<sequence length="79" mass="8872">MASIFTRFLKSTELHTDVDGVANCGKEPFHQLDRWGTWFVARPAEEGDQEGEVLDDYLKIGSSPRGLTGQDGLESTMYY</sequence>
<accession>A0AAE0GD95</accession>